<evidence type="ECO:0000256" key="2">
    <source>
        <dbReference type="SAM" id="Coils"/>
    </source>
</evidence>
<dbReference type="InterPro" id="IPR036236">
    <property type="entry name" value="Znf_C2H2_sf"/>
</dbReference>
<dbReference type="SMART" id="SM00355">
    <property type="entry name" value="ZnF_C2H2"/>
    <property type="match status" value="1"/>
</dbReference>
<evidence type="ECO:0000256" key="3">
    <source>
        <dbReference type="SAM" id="MobiDB-lite"/>
    </source>
</evidence>
<comment type="caution">
    <text evidence="5">The sequence shown here is derived from an EMBL/GenBank/DDBJ whole genome shotgun (WGS) entry which is preliminary data.</text>
</comment>
<dbReference type="Gene3D" id="3.30.160.60">
    <property type="entry name" value="Classic Zinc Finger"/>
    <property type="match status" value="1"/>
</dbReference>
<dbReference type="PROSITE" id="PS00028">
    <property type="entry name" value="ZINC_FINGER_C2H2_1"/>
    <property type="match status" value="1"/>
</dbReference>
<dbReference type="PROSITE" id="PS50157">
    <property type="entry name" value="ZINC_FINGER_C2H2_2"/>
    <property type="match status" value="1"/>
</dbReference>
<accession>A0A1B7TEZ0</accession>
<feature type="region of interest" description="Disordered" evidence="3">
    <location>
        <begin position="31"/>
        <end position="51"/>
    </location>
</feature>
<keyword evidence="2" id="KW-0175">Coiled coil</keyword>
<dbReference type="OrthoDB" id="3973047at2759"/>
<dbReference type="AlphaFoldDB" id="A0A1B7TEZ0"/>
<dbReference type="Proteomes" id="UP000092321">
    <property type="component" value="Unassembled WGS sequence"/>
</dbReference>
<evidence type="ECO:0000256" key="1">
    <source>
        <dbReference type="PROSITE-ProRule" id="PRU00042"/>
    </source>
</evidence>
<gene>
    <name evidence="5" type="ORF">HANVADRAFT_48262</name>
</gene>
<dbReference type="InterPro" id="IPR013087">
    <property type="entry name" value="Znf_C2H2_type"/>
</dbReference>
<name>A0A1B7TEZ0_9ASCO</name>
<dbReference type="GO" id="GO:0008270">
    <property type="term" value="F:zinc ion binding"/>
    <property type="evidence" value="ECO:0007669"/>
    <property type="project" value="UniProtKB-KW"/>
</dbReference>
<feature type="compositionally biased region" description="Polar residues" evidence="3">
    <location>
        <begin position="40"/>
        <end position="51"/>
    </location>
</feature>
<feature type="coiled-coil region" evidence="2">
    <location>
        <begin position="91"/>
        <end position="132"/>
    </location>
</feature>
<keyword evidence="1" id="KW-0863">Zinc-finger</keyword>
<keyword evidence="1" id="KW-0862">Zinc</keyword>
<feature type="domain" description="C2H2-type" evidence="4">
    <location>
        <begin position="356"/>
        <end position="385"/>
    </location>
</feature>
<dbReference type="SUPFAM" id="SSF57667">
    <property type="entry name" value="beta-beta-alpha zinc fingers"/>
    <property type="match status" value="1"/>
</dbReference>
<protein>
    <recommendedName>
        <fullName evidence="4">C2H2-type domain-containing protein</fullName>
    </recommendedName>
</protein>
<dbReference type="EMBL" id="LXPE01000009">
    <property type="protein sequence ID" value="OBA27284.1"/>
    <property type="molecule type" value="Genomic_DNA"/>
</dbReference>
<sequence length="530" mass="61441">MKCCQTADDMFKIALKQKCDSLGIHDYSMYKRGRGRPRKSMSTSRCASSSQTPIFTEHENYNSSDANKYNYIINNNNLNQENESTTAGSVIDQCNNNNNNVQFKLNQMQKQLEEQQSRLNKQIKNMNTQKQQKQVTPLAGIMALLQQQPSLDSNYKQKSQQSQVLYHQQEIDGNFKEPQMSFVNTDNINDFIIPEFTLHTKPNSYTSPSMKISTQDEKVNSHLDTLLSPISLTTSELVSPGRFNNNGAISNLNSILTNNLMNNISQQQHQEHVPMVQEDVVKSHLVAGKLVEMKQDHSLIDNTNLHSNCNNSYSKSFPQTKKTKSYKEKLNSKSNEKYLHHISGKKIEIDPVTKKLKCLFEGCDSQFKQKAYLSRHMKKHSPIKDYLCPYWSTCSFSESGKTDLFDKRKTTFEKKLSEKNLIHCISDKAMNRYVTTMQCHSKGNFTRKDEFLMHLKSFHVATDFKELPNYACCVECGKEFDSIKEWYDSHVSSLECQKIINKEFNKGRELRRKYEKEIREKERENTDKIF</sequence>
<organism evidence="5 6">
    <name type="scientific">Hanseniaspora valbyensis NRRL Y-1626</name>
    <dbReference type="NCBI Taxonomy" id="766949"/>
    <lineage>
        <taxon>Eukaryota</taxon>
        <taxon>Fungi</taxon>
        <taxon>Dikarya</taxon>
        <taxon>Ascomycota</taxon>
        <taxon>Saccharomycotina</taxon>
        <taxon>Saccharomycetes</taxon>
        <taxon>Saccharomycodales</taxon>
        <taxon>Saccharomycodaceae</taxon>
        <taxon>Hanseniaspora</taxon>
    </lineage>
</organism>
<keyword evidence="1" id="KW-0479">Metal-binding</keyword>
<proteinExistence type="predicted"/>
<evidence type="ECO:0000259" key="4">
    <source>
        <dbReference type="PROSITE" id="PS50157"/>
    </source>
</evidence>
<evidence type="ECO:0000313" key="5">
    <source>
        <dbReference type="EMBL" id="OBA27284.1"/>
    </source>
</evidence>
<reference evidence="6" key="1">
    <citation type="journal article" date="2016" name="Proc. Natl. Acad. Sci. U.S.A.">
        <title>Comparative genomics of biotechnologically important yeasts.</title>
        <authorList>
            <person name="Riley R."/>
            <person name="Haridas S."/>
            <person name="Wolfe K.H."/>
            <person name="Lopes M.R."/>
            <person name="Hittinger C.T."/>
            <person name="Goeker M."/>
            <person name="Salamov A.A."/>
            <person name="Wisecaver J.H."/>
            <person name="Long T.M."/>
            <person name="Calvey C.H."/>
            <person name="Aerts A.L."/>
            <person name="Barry K.W."/>
            <person name="Choi C."/>
            <person name="Clum A."/>
            <person name="Coughlan A.Y."/>
            <person name="Deshpande S."/>
            <person name="Douglass A.P."/>
            <person name="Hanson S.J."/>
            <person name="Klenk H.-P."/>
            <person name="LaButti K.M."/>
            <person name="Lapidus A."/>
            <person name="Lindquist E.A."/>
            <person name="Lipzen A.M."/>
            <person name="Meier-Kolthoff J.P."/>
            <person name="Ohm R.A."/>
            <person name="Otillar R.P."/>
            <person name="Pangilinan J.L."/>
            <person name="Peng Y."/>
            <person name="Rokas A."/>
            <person name="Rosa C.A."/>
            <person name="Scheuner C."/>
            <person name="Sibirny A.A."/>
            <person name="Slot J.C."/>
            <person name="Stielow J.B."/>
            <person name="Sun H."/>
            <person name="Kurtzman C.P."/>
            <person name="Blackwell M."/>
            <person name="Grigoriev I.V."/>
            <person name="Jeffries T.W."/>
        </authorList>
    </citation>
    <scope>NUCLEOTIDE SEQUENCE [LARGE SCALE GENOMIC DNA]</scope>
    <source>
        <strain evidence="6">NRRL Y-1626</strain>
    </source>
</reference>
<evidence type="ECO:0000313" key="6">
    <source>
        <dbReference type="Proteomes" id="UP000092321"/>
    </source>
</evidence>
<keyword evidence="6" id="KW-1185">Reference proteome</keyword>